<feature type="signal peptide" evidence="2">
    <location>
        <begin position="1"/>
        <end position="22"/>
    </location>
</feature>
<dbReference type="AlphaFoldDB" id="A0AAP7A037"/>
<dbReference type="InterPro" id="IPR001638">
    <property type="entry name" value="Solute-binding_3/MltF_N"/>
</dbReference>
<keyword evidence="1 2" id="KW-0732">Signal</keyword>
<dbReference type="PANTHER" id="PTHR35936">
    <property type="entry name" value="MEMBRANE-BOUND LYTIC MUREIN TRANSGLYCOSYLASE F"/>
    <property type="match status" value="1"/>
</dbReference>
<dbReference type="Gene3D" id="3.40.190.10">
    <property type="entry name" value="Periplasmic binding protein-like II"/>
    <property type="match status" value="2"/>
</dbReference>
<reference evidence="4 5" key="1">
    <citation type="submission" date="2020-05" db="EMBL/GenBank/DDBJ databases">
        <title>Whole genome sequencing and identification of novel metabolites from Paenibacillus alvei strain JR949.</title>
        <authorList>
            <person name="Rajendhran J."/>
            <person name="Sree Pranav P."/>
            <person name="Mahalakshmi B."/>
            <person name="Karthikeyan R."/>
        </authorList>
    </citation>
    <scope>NUCLEOTIDE SEQUENCE [LARGE SCALE GENOMIC DNA]</scope>
    <source>
        <strain evidence="4 5">JR949</strain>
    </source>
</reference>
<accession>A0AAP7A037</accession>
<dbReference type="PROSITE" id="PS51257">
    <property type="entry name" value="PROKAR_LIPOPROTEIN"/>
    <property type="match status" value="1"/>
</dbReference>
<feature type="domain" description="Solute-binding protein family 3/N-terminal" evidence="3">
    <location>
        <begin position="45"/>
        <end position="282"/>
    </location>
</feature>
<evidence type="ECO:0000256" key="2">
    <source>
        <dbReference type="SAM" id="SignalP"/>
    </source>
</evidence>
<dbReference type="SMART" id="SM00062">
    <property type="entry name" value="PBPb"/>
    <property type="match status" value="1"/>
</dbReference>
<protein>
    <submittedName>
        <fullName evidence="4">Transporter substrate-binding domain-containing protein</fullName>
    </submittedName>
</protein>
<dbReference type="SUPFAM" id="SSF53850">
    <property type="entry name" value="Periplasmic binding protein-like II"/>
    <property type="match status" value="1"/>
</dbReference>
<dbReference type="Proteomes" id="UP000552038">
    <property type="component" value="Unassembled WGS sequence"/>
</dbReference>
<feature type="chain" id="PRO_5043005784" evidence="2">
    <location>
        <begin position="23"/>
        <end position="285"/>
    </location>
</feature>
<evidence type="ECO:0000256" key="1">
    <source>
        <dbReference type="ARBA" id="ARBA00022729"/>
    </source>
</evidence>
<dbReference type="RefSeq" id="WP_171417478.1">
    <property type="nucleotide sequence ID" value="NZ_JABFOR010000020.1"/>
</dbReference>
<proteinExistence type="predicted"/>
<evidence type="ECO:0000313" key="4">
    <source>
        <dbReference type="EMBL" id="NOJ72005.1"/>
    </source>
</evidence>
<dbReference type="Pfam" id="PF00497">
    <property type="entry name" value="SBP_bac_3"/>
    <property type="match status" value="1"/>
</dbReference>
<evidence type="ECO:0000259" key="3">
    <source>
        <dbReference type="SMART" id="SM00062"/>
    </source>
</evidence>
<comment type="caution">
    <text evidence="4">The sequence shown here is derived from an EMBL/GenBank/DDBJ whole genome shotgun (WGS) entry which is preliminary data.</text>
</comment>
<sequence length="285" mass="31670">MNKKKRVLWALTLTTLALAVIAAGCGKAPDQTLSTGDTGDTKVKTLLVGTSGGPKPYVYVDQNNNLDGYDIAVLKEIDKQLPQYDIQFEKTEFPSIFAGIDSGRYQIGANNITKKPEREEKYLFGNEYYYSNRTVVVVKKGRTDIASIDDLAGKTIPVSPGGGFEQLFVEQFNKEHPGKEIKAAYTDQDQMKTYQDIANGTADFTFAEKVMLKDIEKEYGIALDTVELPKEEIEKIQNPKAYFIFSKTGDGPAIRDAFDGALRTLLDNGKLKELSIQYLGADYTR</sequence>
<name>A0AAP7A037_PAEAL</name>
<evidence type="ECO:0000313" key="5">
    <source>
        <dbReference type="Proteomes" id="UP000552038"/>
    </source>
</evidence>
<organism evidence="4 5">
    <name type="scientific">Paenibacillus alvei</name>
    <name type="common">Bacillus alvei</name>
    <dbReference type="NCBI Taxonomy" id="44250"/>
    <lineage>
        <taxon>Bacteria</taxon>
        <taxon>Bacillati</taxon>
        <taxon>Bacillota</taxon>
        <taxon>Bacilli</taxon>
        <taxon>Bacillales</taxon>
        <taxon>Paenibacillaceae</taxon>
        <taxon>Paenibacillus</taxon>
    </lineage>
</organism>
<dbReference type="EMBL" id="JABFOR010000020">
    <property type="protein sequence ID" value="NOJ72005.1"/>
    <property type="molecule type" value="Genomic_DNA"/>
</dbReference>
<gene>
    <name evidence="4" type="ORF">HMI46_15755</name>
</gene>
<dbReference type="PANTHER" id="PTHR35936:SF19">
    <property type="entry name" value="AMINO-ACID-BINDING PROTEIN YXEM-RELATED"/>
    <property type="match status" value="1"/>
</dbReference>